<organism evidence="4 5">
    <name type="scientific">Gossypium klotzschianum</name>
    <dbReference type="NCBI Taxonomy" id="34286"/>
    <lineage>
        <taxon>Eukaryota</taxon>
        <taxon>Viridiplantae</taxon>
        <taxon>Streptophyta</taxon>
        <taxon>Embryophyta</taxon>
        <taxon>Tracheophyta</taxon>
        <taxon>Spermatophyta</taxon>
        <taxon>Magnoliopsida</taxon>
        <taxon>eudicotyledons</taxon>
        <taxon>Gunneridae</taxon>
        <taxon>Pentapetalae</taxon>
        <taxon>rosids</taxon>
        <taxon>malvids</taxon>
        <taxon>Malvales</taxon>
        <taxon>Malvaceae</taxon>
        <taxon>Malvoideae</taxon>
        <taxon>Gossypium</taxon>
    </lineage>
</organism>
<evidence type="ECO:0000313" key="5">
    <source>
        <dbReference type="Proteomes" id="UP000593573"/>
    </source>
</evidence>
<protein>
    <recommendedName>
        <fullName evidence="3">FAS1 domain-containing protein</fullName>
    </recommendedName>
</protein>
<evidence type="ECO:0000313" key="4">
    <source>
        <dbReference type="EMBL" id="MBA0672538.1"/>
    </source>
</evidence>
<dbReference type="EMBL" id="JABFAB010245105">
    <property type="protein sequence ID" value="MBA0672538.1"/>
    <property type="molecule type" value="Genomic_DNA"/>
</dbReference>
<accession>A0A7J8WBZ1</accession>
<dbReference type="PANTHER" id="PTHR33985">
    <property type="entry name" value="OS02G0491300 PROTEIN-RELATED"/>
    <property type="match status" value="1"/>
</dbReference>
<dbReference type="AlphaFoldDB" id="A0A7J8WBZ1"/>
<feature type="non-terminal residue" evidence="4">
    <location>
        <position position="1"/>
    </location>
</feature>
<evidence type="ECO:0000256" key="1">
    <source>
        <dbReference type="ARBA" id="ARBA00007843"/>
    </source>
</evidence>
<dbReference type="InterPro" id="IPR000782">
    <property type="entry name" value="FAS1_domain"/>
</dbReference>
<dbReference type="Gene3D" id="2.30.180.10">
    <property type="entry name" value="FAS1 domain"/>
    <property type="match status" value="1"/>
</dbReference>
<proteinExistence type="inferred from homology"/>
<reference evidence="4 5" key="1">
    <citation type="journal article" date="2019" name="Genome Biol. Evol.">
        <title>Insights into the evolution of the New World diploid cottons (Gossypium, subgenus Houzingenia) based on genome sequencing.</title>
        <authorList>
            <person name="Grover C.E."/>
            <person name="Arick M.A. 2nd"/>
            <person name="Thrash A."/>
            <person name="Conover J.L."/>
            <person name="Sanders W.S."/>
            <person name="Peterson D.G."/>
            <person name="Frelichowski J.E."/>
            <person name="Scheffler J.A."/>
            <person name="Scheffler B.E."/>
            <person name="Wendel J.F."/>
        </authorList>
    </citation>
    <scope>NUCLEOTIDE SEQUENCE [LARGE SCALE GENOMIC DNA]</scope>
    <source>
        <strain evidence="4">57</strain>
        <tissue evidence="4">Leaf</tissue>
    </source>
</reference>
<dbReference type="PROSITE" id="PS50213">
    <property type="entry name" value="FAS1"/>
    <property type="match status" value="1"/>
</dbReference>
<evidence type="ECO:0000259" key="3">
    <source>
        <dbReference type="PROSITE" id="PS50213"/>
    </source>
</evidence>
<dbReference type="PANTHER" id="PTHR33985:SF2">
    <property type="entry name" value="EXPRESSED PROTEIN"/>
    <property type="match status" value="1"/>
</dbReference>
<dbReference type="SMART" id="SM00554">
    <property type="entry name" value="FAS1"/>
    <property type="match status" value="1"/>
</dbReference>
<dbReference type="InterPro" id="IPR052806">
    <property type="entry name" value="Fasciclin-like_AGP"/>
</dbReference>
<dbReference type="SUPFAM" id="SSF82153">
    <property type="entry name" value="FAS1 domain"/>
    <property type="match status" value="1"/>
</dbReference>
<evidence type="ECO:0000256" key="2">
    <source>
        <dbReference type="ARBA" id="ARBA00022974"/>
    </source>
</evidence>
<comment type="similarity">
    <text evidence="1">Belongs to the fasciclin-like AGP family.</text>
</comment>
<keyword evidence="2" id="KW-0325">Glycoprotein</keyword>
<keyword evidence="2" id="KW-0654">Proteoglycan</keyword>
<dbReference type="InterPro" id="IPR036378">
    <property type="entry name" value="FAS1_dom_sf"/>
</dbReference>
<comment type="caution">
    <text evidence="4">The sequence shown here is derived from an EMBL/GenBank/DDBJ whole genome shotgun (WGS) entry which is preliminary data.</text>
</comment>
<keyword evidence="5" id="KW-1185">Reference proteome</keyword>
<sequence>APSLFSDSTSAAAWSGPYTIFAPSDSSVRSCVSCSTPSLLREHMVPGLFTNDYLRKLTFGTKVETLSPGRCLTVTSTANNQKNFTVHKIFIGGVEITQPDLFNNGLLIIHGLQGYISPLSPFSCDVERMTSLSFPFHHDQSQNNQFKQQQNVALMRFMLRDAMLRLRNNGFSVLSLAMKVKYAELIPLINVTIFGLDDVSIFSGSYAYIHSVRFHIVPNQFLTVADLERLPVGTTLPTLDRGQSLVVTTAGEGITKNQLRINYVAIKVADMIRNLNVIVHSIYLPFPHLHPMAAVTDAILGGDQTSTVGGTNGDCEASNEQGQGNCGMSQVNQLATQLKPHMLELEDHHVHDHGL</sequence>
<name>A0A7J8WBZ1_9ROSI</name>
<gene>
    <name evidence="4" type="ORF">Goklo_023831</name>
</gene>
<dbReference type="OrthoDB" id="765989at2759"/>
<feature type="domain" description="FAS1" evidence="3">
    <location>
        <begin position="1"/>
        <end position="115"/>
    </location>
</feature>
<dbReference type="Pfam" id="PF02469">
    <property type="entry name" value="Fasciclin"/>
    <property type="match status" value="1"/>
</dbReference>
<dbReference type="Proteomes" id="UP000593573">
    <property type="component" value="Unassembled WGS sequence"/>
</dbReference>